<gene>
    <name evidence="2" type="ORF">DK389_17835</name>
</gene>
<name>A0A2U8W7D9_9HYPH</name>
<evidence type="ECO:0000259" key="1">
    <source>
        <dbReference type="Pfam" id="PF16917"/>
    </source>
</evidence>
<dbReference type="KEGG" id="mets:DK389_17835"/>
<dbReference type="Proteomes" id="UP000245926">
    <property type="component" value="Chromosome"/>
</dbReference>
<dbReference type="Gene3D" id="3.30.930.10">
    <property type="entry name" value="Bira Bifunctional Protein, Domain 2"/>
    <property type="match status" value="1"/>
</dbReference>
<dbReference type="EMBL" id="CP029550">
    <property type="protein sequence ID" value="AWN42013.1"/>
    <property type="molecule type" value="Genomic_DNA"/>
</dbReference>
<dbReference type="AlphaFoldDB" id="A0A2U8W7D9"/>
<evidence type="ECO:0000313" key="3">
    <source>
        <dbReference type="Proteomes" id="UP000245926"/>
    </source>
</evidence>
<dbReference type="OrthoDB" id="7657788at2"/>
<protein>
    <recommendedName>
        <fullName evidence="1">BPL/LPL catalytic domain-containing protein</fullName>
    </recommendedName>
</protein>
<proteinExistence type="predicted"/>
<sequence length="256" mass="26885">MRDATMTNHAAMSQGRPLDLPPLFTAITAERSERVHAEACGMAAPEAAGTIVHALSGDCPAFAVVLAPDEPLATARRAFIAAMVALGEAVGAHAPPERAVRFAYPDALLFNEARIGGGRLSWPSDCPEHEAPAWLVFSAMLIGTKRDAGDPGLTPETSSLEEEGFEIADRGVLVESFARYLMRAVETWNGLGFEAVAAAFSDQLVPDLSGAGQHVDATGDLLTEDTGAPGGIRRDSLAVTLGAVSWLDAKNGRPRL</sequence>
<reference evidence="3" key="1">
    <citation type="submission" date="2018-05" db="EMBL/GenBank/DDBJ databases">
        <title>Complete Genome Sequence of Methylobacterium sp. 17SD2-17.</title>
        <authorList>
            <person name="Srinivasan S."/>
        </authorList>
    </citation>
    <scope>NUCLEOTIDE SEQUENCE [LARGE SCALE GENOMIC DNA]</scope>
    <source>
        <strain evidence="3">17SD2-17</strain>
    </source>
</reference>
<dbReference type="Pfam" id="PF16917">
    <property type="entry name" value="BPL_LplA_LipB_2"/>
    <property type="match status" value="1"/>
</dbReference>
<accession>A0A2U8W7D9</accession>
<dbReference type="InterPro" id="IPR045864">
    <property type="entry name" value="aa-tRNA-synth_II/BPL/LPL"/>
</dbReference>
<evidence type="ECO:0000313" key="2">
    <source>
        <dbReference type="EMBL" id="AWN42013.1"/>
    </source>
</evidence>
<feature type="domain" description="BPL/LPL catalytic" evidence="1">
    <location>
        <begin position="20"/>
        <end position="201"/>
    </location>
</feature>
<dbReference type="InterPro" id="IPR004143">
    <property type="entry name" value="BPL_LPL_catalytic"/>
</dbReference>
<keyword evidence="3" id="KW-1185">Reference proteome</keyword>
<organism evidence="2 3">
    <name type="scientific">Methylobacterium durans</name>
    <dbReference type="NCBI Taxonomy" id="2202825"/>
    <lineage>
        <taxon>Bacteria</taxon>
        <taxon>Pseudomonadati</taxon>
        <taxon>Pseudomonadota</taxon>
        <taxon>Alphaproteobacteria</taxon>
        <taxon>Hyphomicrobiales</taxon>
        <taxon>Methylobacteriaceae</taxon>
        <taxon>Methylobacterium</taxon>
    </lineage>
</organism>